<feature type="domain" description="Heterokaryon incompatibility" evidence="1">
    <location>
        <begin position="131"/>
        <end position="278"/>
    </location>
</feature>
<evidence type="ECO:0000313" key="2">
    <source>
        <dbReference type="EMBL" id="CAG8957803.1"/>
    </source>
</evidence>
<dbReference type="InterPro" id="IPR010730">
    <property type="entry name" value="HET"/>
</dbReference>
<dbReference type="PANTHER" id="PTHR33112:SF16">
    <property type="entry name" value="HETEROKARYON INCOMPATIBILITY DOMAIN-CONTAINING PROTEIN"/>
    <property type="match status" value="1"/>
</dbReference>
<protein>
    <recommendedName>
        <fullName evidence="1">Heterokaryon incompatibility domain-containing protein</fullName>
    </recommendedName>
</protein>
<gene>
    <name evidence="2" type="ORF">HYFRA_00000142</name>
</gene>
<dbReference type="Pfam" id="PF06985">
    <property type="entry name" value="HET"/>
    <property type="match status" value="1"/>
</dbReference>
<dbReference type="OrthoDB" id="5347061at2759"/>
<organism evidence="2 3">
    <name type="scientific">Hymenoscyphus fraxineus</name>
    <dbReference type="NCBI Taxonomy" id="746836"/>
    <lineage>
        <taxon>Eukaryota</taxon>
        <taxon>Fungi</taxon>
        <taxon>Dikarya</taxon>
        <taxon>Ascomycota</taxon>
        <taxon>Pezizomycotina</taxon>
        <taxon>Leotiomycetes</taxon>
        <taxon>Helotiales</taxon>
        <taxon>Helotiaceae</taxon>
        <taxon>Hymenoscyphus</taxon>
    </lineage>
</organism>
<dbReference type="AlphaFoldDB" id="A0A9N9PWH9"/>
<comment type="caution">
    <text evidence="2">The sequence shown here is derived from an EMBL/GenBank/DDBJ whole genome shotgun (WGS) entry which is preliminary data.</text>
</comment>
<name>A0A9N9PWH9_9HELO</name>
<sequence>MLCFGVKYDQHKQSGLSPNYLACRIGATGGDQSVHAFDIETSGNVIRNLIWNNQSLSRQSENLDSSTLYPKGKAAISLLESWLRKCSQTHAKCGARYDFGFRPTRLIDVGSKGRHPRLVHTAAMSSKAAEYLALSHCWGTNMPSSAKTTLETLSQKLTRIRIRKLPRTFQDAIAVTRRLGIKYLWIDSLCIIQDSHEDWQLESALMGKIYSHCYCTLAAAASLDCHGGLFARRSELAVLGTGSPAALYPAVLLKSTYGGWDEIFSRSPLNSRGWTLQERELSPRMIYFTKHTMLFECRRARGGERGESRGQAAVRCGKEELVPKTLLNSVHSQRCMDEFPLDGESGDNLQWRTKQRYNAWRKMVQGYSQRHLSVSSDKFPGLSGLASELSFLLNDQYVAGLWKRDIISGLSWSYAYEKGTNTTPQSSYGPSWSWAKMNVPINYDLVRPYHRVAQDSVIPEPSWQDWQDPVLLNASTVPAGRDPNGTLISAFLQFWGQITPMRWSKTGTCVIQGESIPVIWDFLPQSTSDFFLFSLGRIKTGLVLVQDPMYETTYRRVGIVSDIKLNWFRDTVLQSIKLV</sequence>
<evidence type="ECO:0000313" key="3">
    <source>
        <dbReference type="Proteomes" id="UP000696280"/>
    </source>
</evidence>
<reference evidence="2" key="1">
    <citation type="submission" date="2021-07" db="EMBL/GenBank/DDBJ databases">
        <authorList>
            <person name="Durling M."/>
        </authorList>
    </citation>
    <scope>NUCLEOTIDE SEQUENCE</scope>
</reference>
<dbReference type="Proteomes" id="UP000696280">
    <property type="component" value="Unassembled WGS sequence"/>
</dbReference>
<proteinExistence type="predicted"/>
<dbReference type="EMBL" id="CAJVRL010000081">
    <property type="protein sequence ID" value="CAG8957803.1"/>
    <property type="molecule type" value="Genomic_DNA"/>
</dbReference>
<dbReference type="PANTHER" id="PTHR33112">
    <property type="entry name" value="DOMAIN PROTEIN, PUTATIVE-RELATED"/>
    <property type="match status" value="1"/>
</dbReference>
<evidence type="ECO:0000259" key="1">
    <source>
        <dbReference type="Pfam" id="PF06985"/>
    </source>
</evidence>
<accession>A0A9N9PWH9</accession>
<keyword evidence="3" id="KW-1185">Reference proteome</keyword>